<dbReference type="Gene3D" id="1.20.1280.50">
    <property type="match status" value="1"/>
</dbReference>
<dbReference type="InterPro" id="IPR001810">
    <property type="entry name" value="F-box_dom"/>
</dbReference>
<dbReference type="Pfam" id="PF04300">
    <property type="entry name" value="FBA"/>
    <property type="match status" value="1"/>
</dbReference>
<proteinExistence type="predicted"/>
<feature type="domain" description="FBA" evidence="2">
    <location>
        <begin position="77"/>
        <end position="258"/>
    </location>
</feature>
<dbReference type="SMART" id="SM00256">
    <property type="entry name" value="FBOX"/>
    <property type="match status" value="1"/>
</dbReference>
<dbReference type="PROSITE" id="PS51114">
    <property type="entry name" value="FBA"/>
    <property type="match status" value="1"/>
</dbReference>
<dbReference type="InterPro" id="IPR008979">
    <property type="entry name" value="Galactose-bd-like_sf"/>
</dbReference>
<dbReference type="PROSITE" id="PS50181">
    <property type="entry name" value="FBOX"/>
    <property type="match status" value="1"/>
</dbReference>
<name>A0A9Q0X9A1_9SAUR</name>
<dbReference type="SUPFAM" id="SSF49785">
    <property type="entry name" value="Galactose-binding domain-like"/>
    <property type="match status" value="1"/>
</dbReference>
<dbReference type="InterPro" id="IPR036047">
    <property type="entry name" value="F-box-like_dom_sf"/>
</dbReference>
<evidence type="ECO:0000259" key="1">
    <source>
        <dbReference type="PROSITE" id="PS50181"/>
    </source>
</evidence>
<dbReference type="GO" id="GO:0061630">
    <property type="term" value="F:ubiquitin protein ligase activity"/>
    <property type="evidence" value="ECO:0007669"/>
    <property type="project" value="TreeGrafter"/>
</dbReference>
<dbReference type="CDD" id="cd22168">
    <property type="entry name" value="F-box_FBXO6-like"/>
    <property type="match status" value="1"/>
</dbReference>
<evidence type="ECO:0000313" key="3">
    <source>
        <dbReference type="EMBL" id="KAJ7306632.1"/>
    </source>
</evidence>
<dbReference type="Pfam" id="PF12937">
    <property type="entry name" value="F-box-like"/>
    <property type="match status" value="1"/>
</dbReference>
<evidence type="ECO:0000313" key="4">
    <source>
        <dbReference type="Proteomes" id="UP001142489"/>
    </source>
</evidence>
<organism evidence="3 4">
    <name type="scientific">Phrynocephalus forsythii</name>
    <dbReference type="NCBI Taxonomy" id="171643"/>
    <lineage>
        <taxon>Eukaryota</taxon>
        <taxon>Metazoa</taxon>
        <taxon>Chordata</taxon>
        <taxon>Craniata</taxon>
        <taxon>Vertebrata</taxon>
        <taxon>Euteleostomi</taxon>
        <taxon>Lepidosauria</taxon>
        <taxon>Squamata</taxon>
        <taxon>Bifurcata</taxon>
        <taxon>Unidentata</taxon>
        <taxon>Episquamata</taxon>
        <taxon>Toxicofera</taxon>
        <taxon>Iguania</taxon>
        <taxon>Acrodonta</taxon>
        <taxon>Agamidae</taxon>
        <taxon>Agaminae</taxon>
        <taxon>Phrynocephalus</taxon>
    </lineage>
</organism>
<dbReference type="PANTHER" id="PTHR12125">
    <property type="entry name" value="F-BOX ONLY PROTEIN 6-LIKE PROTEIN"/>
    <property type="match status" value="1"/>
</dbReference>
<protein>
    <submittedName>
        <fullName evidence="3">Uncharacterized protein</fullName>
    </submittedName>
</protein>
<evidence type="ECO:0000259" key="2">
    <source>
        <dbReference type="PROSITE" id="PS51114"/>
    </source>
</evidence>
<dbReference type="PANTHER" id="PTHR12125:SF12">
    <property type="entry name" value="F-BOX ONLY PROTEIN 6"/>
    <property type="match status" value="1"/>
</dbReference>
<dbReference type="Proteomes" id="UP001142489">
    <property type="component" value="Unassembled WGS sequence"/>
</dbReference>
<dbReference type="InterPro" id="IPR007397">
    <property type="entry name" value="F-box-assoc_dom"/>
</dbReference>
<feature type="domain" description="F-box" evidence="1">
    <location>
        <begin position="11"/>
        <end position="58"/>
    </location>
</feature>
<dbReference type="GO" id="GO:0006516">
    <property type="term" value="P:glycoprotein catabolic process"/>
    <property type="evidence" value="ECO:0007669"/>
    <property type="project" value="TreeGrafter"/>
</dbReference>
<dbReference type="SUPFAM" id="SSF81383">
    <property type="entry name" value="F-box domain"/>
    <property type="match status" value="1"/>
</dbReference>
<gene>
    <name evidence="3" type="ORF">JRQ81_010053</name>
</gene>
<reference evidence="3" key="1">
    <citation type="journal article" date="2023" name="DNA Res.">
        <title>Chromosome-level genome assembly of Phrynocephalus forsythii using third-generation DNA sequencing and Hi-C analysis.</title>
        <authorList>
            <person name="Qi Y."/>
            <person name="Zhao W."/>
            <person name="Zhao Y."/>
            <person name="Niu C."/>
            <person name="Cao S."/>
            <person name="Zhang Y."/>
        </authorList>
    </citation>
    <scope>NUCLEOTIDE SEQUENCE</scope>
    <source>
        <tissue evidence="3">Muscle</tissue>
    </source>
</reference>
<dbReference type="InterPro" id="IPR039752">
    <property type="entry name" value="F-box_only"/>
</dbReference>
<dbReference type="GO" id="GO:0019005">
    <property type="term" value="C:SCF ubiquitin ligase complex"/>
    <property type="evidence" value="ECO:0007669"/>
    <property type="project" value="TreeGrafter"/>
</dbReference>
<dbReference type="AlphaFoldDB" id="A0A9Q0X9A1"/>
<dbReference type="Gene3D" id="2.60.120.260">
    <property type="entry name" value="Galactose-binding domain-like"/>
    <property type="match status" value="1"/>
</dbReference>
<dbReference type="EMBL" id="JAPFRF010000020">
    <property type="protein sequence ID" value="KAJ7306632.1"/>
    <property type="molecule type" value="Genomic_DNA"/>
</dbReference>
<dbReference type="OrthoDB" id="9049704at2759"/>
<dbReference type="GO" id="GO:0031146">
    <property type="term" value="P:SCF-dependent proteasomal ubiquitin-dependent protein catabolic process"/>
    <property type="evidence" value="ECO:0007669"/>
    <property type="project" value="TreeGrafter"/>
</dbReference>
<dbReference type="FunFam" id="1.20.1280.50:FF:000002">
    <property type="entry name" value="F-box only protein 44"/>
    <property type="match status" value="1"/>
</dbReference>
<keyword evidence="4" id="KW-1185">Reference proteome</keyword>
<dbReference type="GO" id="GO:0005737">
    <property type="term" value="C:cytoplasm"/>
    <property type="evidence" value="ECO:0007669"/>
    <property type="project" value="TreeGrafter"/>
</dbReference>
<comment type="caution">
    <text evidence="3">The sequence shown here is derived from an EMBL/GenBank/DDBJ whole genome shotgun (WGS) entry which is preliminary data.</text>
</comment>
<dbReference type="GO" id="GO:0036503">
    <property type="term" value="P:ERAD pathway"/>
    <property type="evidence" value="ECO:0007669"/>
    <property type="project" value="TreeGrafter"/>
</dbReference>
<accession>A0A9Q0X9A1</accession>
<dbReference type="SMART" id="SM01198">
    <property type="entry name" value="FBA"/>
    <property type="match status" value="1"/>
</dbReference>
<sequence length="271" mass="31511">MGLTPSRSRKGATWGSLPETLLLDVLALVPRRDLVLRCRLVCSRWRDLVDLPVLWRRKCRHYGLGPPKDEGGLQDWRAFYFHLSERNLVKNPCGEDGLDFWALNQLQWTTGQDIMGCHLSRFHESCKNLPRPLPEVQKCFTLTYVPGLHSQVSTKTQCIRLREEGYSDELMDKTRPDIVVKDWFYTPFLAHCQLRVRLLSADFRVLQECCLTSTNEEWNEVSYTFDNYPAGIRYIDLEHEAEYRFGGKITNTTITIDPERSEKKRPSLITG</sequence>